<comment type="caution">
    <text evidence="7">The sequence shown here is derived from an EMBL/GenBank/DDBJ whole genome shotgun (WGS) entry which is preliminary data.</text>
</comment>
<evidence type="ECO:0000256" key="3">
    <source>
        <dbReference type="ARBA" id="ARBA00022692"/>
    </source>
</evidence>
<evidence type="ECO:0000256" key="2">
    <source>
        <dbReference type="ARBA" id="ARBA00022448"/>
    </source>
</evidence>
<dbReference type="GO" id="GO:0022857">
    <property type="term" value="F:transmembrane transporter activity"/>
    <property type="evidence" value="ECO:0007669"/>
    <property type="project" value="TreeGrafter"/>
</dbReference>
<keyword evidence="3 6" id="KW-0812">Transmembrane</keyword>
<dbReference type="EMBL" id="AWTV01000009">
    <property type="protein sequence ID" value="KIH88721.1"/>
    <property type="molecule type" value="Genomic_DNA"/>
</dbReference>
<name>A0A0C2IHT9_9PEZI</name>
<protein>
    <submittedName>
        <fullName evidence="7">Uncharacterized protein</fullName>
    </submittedName>
</protein>
<keyword evidence="5 6" id="KW-0472">Membrane</keyword>
<evidence type="ECO:0000256" key="1">
    <source>
        <dbReference type="ARBA" id="ARBA00004141"/>
    </source>
</evidence>
<evidence type="ECO:0000313" key="7">
    <source>
        <dbReference type="EMBL" id="KIH88721.1"/>
    </source>
</evidence>
<dbReference type="HOGENOM" id="CLU_1469126_0_0_1"/>
<dbReference type="VEuPathDB" id="FungiDB:SPBR_07907"/>
<accession>A0A0C2IHT9</accession>
<reference evidence="7 8" key="1">
    <citation type="journal article" date="2014" name="BMC Genomics">
        <title>Comparative genomics of the major fungal agents of human and animal Sporotrichosis: Sporothrix schenckii and Sporothrix brasiliensis.</title>
        <authorList>
            <person name="Teixeira M.M."/>
            <person name="de Almeida L.G."/>
            <person name="Kubitschek-Barreira P."/>
            <person name="Alves F.L."/>
            <person name="Kioshima E.S."/>
            <person name="Abadio A.K."/>
            <person name="Fernandes L."/>
            <person name="Derengowski L.S."/>
            <person name="Ferreira K.S."/>
            <person name="Souza R.C."/>
            <person name="Ruiz J.C."/>
            <person name="de Andrade N.C."/>
            <person name="Paes H.C."/>
            <person name="Nicola A.M."/>
            <person name="Albuquerque P."/>
            <person name="Gerber A.L."/>
            <person name="Martins V.P."/>
            <person name="Peconick L.D."/>
            <person name="Neto A.V."/>
            <person name="Chaucanez C.B."/>
            <person name="Silva P.A."/>
            <person name="Cunha O.L."/>
            <person name="de Oliveira F.F."/>
            <person name="dos Santos T.C."/>
            <person name="Barros A.L."/>
            <person name="Soares M.A."/>
            <person name="de Oliveira L.M."/>
            <person name="Marini M.M."/>
            <person name="Villalobos-Duno H."/>
            <person name="Cunha M.M."/>
            <person name="de Hoog S."/>
            <person name="da Silveira J.F."/>
            <person name="Henrissat B."/>
            <person name="Nino-Vega G.A."/>
            <person name="Cisalpino P.S."/>
            <person name="Mora-Montes H.M."/>
            <person name="Almeida S.R."/>
            <person name="Stajich J.E."/>
            <person name="Lopes-Bezerra L.M."/>
            <person name="Vasconcelos A.T."/>
            <person name="Felipe M.S."/>
        </authorList>
    </citation>
    <scope>NUCLEOTIDE SEQUENCE [LARGE SCALE GENOMIC DNA]</scope>
    <source>
        <strain evidence="7 8">5110</strain>
    </source>
</reference>
<evidence type="ECO:0000256" key="6">
    <source>
        <dbReference type="SAM" id="Phobius"/>
    </source>
</evidence>
<keyword evidence="8" id="KW-1185">Reference proteome</keyword>
<gene>
    <name evidence="7" type="ORF">SPBR_07907</name>
</gene>
<evidence type="ECO:0000256" key="5">
    <source>
        <dbReference type="ARBA" id="ARBA00023136"/>
    </source>
</evidence>
<feature type="transmembrane region" description="Helical" evidence="6">
    <location>
        <begin position="99"/>
        <end position="120"/>
    </location>
</feature>
<dbReference type="Proteomes" id="UP000031575">
    <property type="component" value="Unassembled WGS sequence"/>
</dbReference>
<dbReference type="RefSeq" id="XP_040616731.1">
    <property type="nucleotide sequence ID" value="XM_040766161.1"/>
</dbReference>
<feature type="transmembrane region" description="Helical" evidence="6">
    <location>
        <begin position="132"/>
        <end position="152"/>
    </location>
</feature>
<dbReference type="OrthoDB" id="2962993at2759"/>
<organism evidence="7 8">
    <name type="scientific">Sporothrix brasiliensis 5110</name>
    <dbReference type="NCBI Taxonomy" id="1398154"/>
    <lineage>
        <taxon>Eukaryota</taxon>
        <taxon>Fungi</taxon>
        <taxon>Dikarya</taxon>
        <taxon>Ascomycota</taxon>
        <taxon>Pezizomycotina</taxon>
        <taxon>Sordariomycetes</taxon>
        <taxon>Sordariomycetidae</taxon>
        <taxon>Ophiostomatales</taxon>
        <taxon>Ophiostomataceae</taxon>
        <taxon>Sporothrix</taxon>
    </lineage>
</organism>
<dbReference type="PANTHER" id="PTHR43791:SF24">
    <property type="entry name" value="NICOTINIC ACID PLASMA MEMBRANE TRANSPORTER"/>
    <property type="match status" value="1"/>
</dbReference>
<feature type="transmembrane region" description="Helical" evidence="6">
    <location>
        <begin position="70"/>
        <end position="87"/>
    </location>
</feature>
<feature type="transmembrane region" description="Helical" evidence="6">
    <location>
        <begin position="47"/>
        <end position="64"/>
    </location>
</feature>
<dbReference type="GO" id="GO:0016020">
    <property type="term" value="C:membrane"/>
    <property type="evidence" value="ECO:0007669"/>
    <property type="project" value="UniProtKB-SubCell"/>
</dbReference>
<evidence type="ECO:0000256" key="4">
    <source>
        <dbReference type="ARBA" id="ARBA00022989"/>
    </source>
</evidence>
<evidence type="ECO:0000313" key="8">
    <source>
        <dbReference type="Proteomes" id="UP000031575"/>
    </source>
</evidence>
<dbReference type="InterPro" id="IPR036259">
    <property type="entry name" value="MFS_trans_sf"/>
</dbReference>
<comment type="subcellular location">
    <subcellularLocation>
        <location evidence="1">Membrane</location>
        <topology evidence="1">Multi-pass membrane protein</topology>
    </subcellularLocation>
</comment>
<dbReference type="PANTHER" id="PTHR43791">
    <property type="entry name" value="PERMEASE-RELATED"/>
    <property type="match status" value="1"/>
</dbReference>
<dbReference type="AlphaFoldDB" id="A0A0C2IHT9"/>
<dbReference type="GeneID" id="63681082"/>
<keyword evidence="4 6" id="KW-1133">Transmembrane helix</keyword>
<keyword evidence="2" id="KW-0813">Transport</keyword>
<dbReference type="SUPFAM" id="SSF103473">
    <property type="entry name" value="MFS general substrate transporter"/>
    <property type="match status" value="1"/>
</dbReference>
<sequence length="184" mass="19898">MTADATEKDVKTAAAPVTDAQDVASELTAIYIDPEREAAALRKFDRWLVPVAFSFLVLSSLAHAGYAGMFVHVLGVYPISTLVVAWMGTNLSPDNKRAFGLPFFYSIGNLSLLVSSQLYPSTQGPRYVQGNAVSAGLEVVAAALYLCSWLILRRRSAQKKKLISEGATDNGMEGDRALDFTYGL</sequence>
<proteinExistence type="predicted"/>